<evidence type="ECO:0000259" key="4">
    <source>
        <dbReference type="PROSITE" id="PS51286"/>
    </source>
</evidence>
<proteinExistence type="predicted"/>
<feature type="compositionally biased region" description="Pro residues" evidence="3">
    <location>
        <begin position="24"/>
        <end position="40"/>
    </location>
</feature>
<dbReference type="InterPro" id="IPR013579">
    <property type="entry name" value="FAST_2"/>
</dbReference>
<evidence type="ECO:0000313" key="6">
    <source>
        <dbReference type="Proteomes" id="UP001177744"/>
    </source>
</evidence>
<dbReference type="InterPro" id="IPR010622">
    <property type="entry name" value="FAST_Leu-rich"/>
</dbReference>
<dbReference type="PANTHER" id="PTHR21228">
    <property type="entry name" value="FAST LEU-RICH DOMAIN-CONTAINING"/>
    <property type="match status" value="1"/>
</dbReference>
<dbReference type="Pfam" id="PF06743">
    <property type="entry name" value="FAST_1"/>
    <property type="match status" value="1"/>
</dbReference>
<evidence type="ECO:0000313" key="5">
    <source>
        <dbReference type="EMBL" id="KAK1336906.1"/>
    </source>
</evidence>
<keyword evidence="6" id="KW-1185">Reference proteome</keyword>
<dbReference type="PROSITE" id="PS51286">
    <property type="entry name" value="RAP"/>
    <property type="match status" value="1"/>
</dbReference>
<dbReference type="InterPro" id="IPR050870">
    <property type="entry name" value="FAST_kinase"/>
</dbReference>
<name>A0AA40HU06_CNENI</name>
<reference evidence="5" key="1">
    <citation type="submission" date="2023-06" db="EMBL/GenBank/DDBJ databases">
        <title>Reference genome for the Northern bat (Eptesicus nilssonii), a most northern bat species.</title>
        <authorList>
            <person name="Laine V.N."/>
            <person name="Pulliainen A.T."/>
            <person name="Lilley T.M."/>
        </authorList>
    </citation>
    <scope>NUCLEOTIDE SEQUENCE</scope>
    <source>
        <strain evidence="5">BLF_Eptnil</strain>
        <tissue evidence="5">Kidney</tissue>
    </source>
</reference>
<feature type="region of interest" description="Disordered" evidence="3">
    <location>
        <begin position="1"/>
        <end position="65"/>
    </location>
</feature>
<dbReference type="Pfam" id="PF08373">
    <property type="entry name" value="RAP"/>
    <property type="match status" value="1"/>
</dbReference>
<dbReference type="GO" id="GO:0005759">
    <property type="term" value="C:mitochondrial matrix"/>
    <property type="evidence" value="ECO:0007669"/>
    <property type="project" value="TreeGrafter"/>
</dbReference>
<dbReference type="GO" id="GO:0035770">
    <property type="term" value="C:ribonucleoprotein granule"/>
    <property type="evidence" value="ECO:0007669"/>
    <property type="project" value="TreeGrafter"/>
</dbReference>
<accession>A0AA40HU06</accession>
<evidence type="ECO:0000256" key="3">
    <source>
        <dbReference type="SAM" id="MobiDB-lite"/>
    </source>
</evidence>
<dbReference type="Pfam" id="PF08368">
    <property type="entry name" value="FAST_2"/>
    <property type="match status" value="1"/>
</dbReference>
<feature type="region of interest" description="Disordered" evidence="3">
    <location>
        <begin position="715"/>
        <end position="742"/>
    </location>
</feature>
<dbReference type="AlphaFoldDB" id="A0AA40HU06"/>
<dbReference type="SMART" id="SM00952">
    <property type="entry name" value="RAP"/>
    <property type="match status" value="1"/>
</dbReference>
<dbReference type="GO" id="GO:0000963">
    <property type="term" value="P:mitochondrial RNA processing"/>
    <property type="evidence" value="ECO:0007669"/>
    <property type="project" value="TreeGrafter"/>
</dbReference>
<evidence type="ECO:0000256" key="2">
    <source>
        <dbReference type="ARBA" id="ARBA00023128"/>
    </source>
</evidence>
<protein>
    <recommendedName>
        <fullName evidence="4">RAP domain-containing protein</fullName>
    </recommendedName>
</protein>
<organism evidence="5 6">
    <name type="scientific">Cnephaeus nilssonii</name>
    <name type="common">Northern bat</name>
    <name type="synonym">Eptesicus nilssonii</name>
    <dbReference type="NCBI Taxonomy" id="3371016"/>
    <lineage>
        <taxon>Eukaryota</taxon>
        <taxon>Metazoa</taxon>
        <taxon>Chordata</taxon>
        <taxon>Craniata</taxon>
        <taxon>Vertebrata</taxon>
        <taxon>Euteleostomi</taxon>
        <taxon>Mammalia</taxon>
        <taxon>Eutheria</taxon>
        <taxon>Laurasiatheria</taxon>
        <taxon>Chiroptera</taxon>
        <taxon>Yangochiroptera</taxon>
        <taxon>Vespertilionidae</taxon>
        <taxon>Cnephaeus</taxon>
    </lineage>
</organism>
<dbReference type="GO" id="GO:0044528">
    <property type="term" value="P:regulation of mitochondrial mRNA stability"/>
    <property type="evidence" value="ECO:0007669"/>
    <property type="project" value="InterPro"/>
</dbReference>
<dbReference type="GO" id="GO:0003723">
    <property type="term" value="F:RNA binding"/>
    <property type="evidence" value="ECO:0007669"/>
    <property type="project" value="TreeGrafter"/>
</dbReference>
<dbReference type="PANTHER" id="PTHR21228:SF29">
    <property type="entry name" value="FAST KINASE DOMAIN-CONTAINING PROTEIN 1, MITOCHONDRIAL"/>
    <property type="match status" value="1"/>
</dbReference>
<comment type="caution">
    <text evidence="5">The sequence shown here is derived from an EMBL/GenBank/DDBJ whole genome shotgun (WGS) entry which is preliminary data.</text>
</comment>
<sequence length="893" mass="101120">MGLATPPRGADGPRHPRERRHGPATPPGVPIGPATPPRVPIAPGTPGSGGMGPATGHRHLDLLNGGYATRSPAPSLLPAQSFDINVLAKFSTCLADQHLYFSPLMGKIADIVSRNLETIQDLRSLSVLMVSISSLTSQRFQEQLVKKTELLFGTIDSSQVNTARRIVQFLRNIKYSYYPLLERCNKVFLSNMNDLDLDVISKVFSLYHSLQFHNFEFILITKKRLTEMIPLFDQPATFVKLFVVLGPVAGPEEKKQLESTILLMSEELTSQQALAVIGAMEEMESRNLRLIKKCSFLKFMVLSLVVIHKIASILHKNLENYKPIELLKITQALIVLHFQSKEFFVKLRELLLSYLKISVKTSEISILVCAISKLPSPHLDEVGISRIEAILPQCDLGDLNSFATSVLRWIQYGHVYLDNTTGKQLKLLQKLDHYGHQRLQKYNNLNSLWEELKSLKGDWFSESLLEETLATLQRLVDEINYTNVAGIAYFISRTNYLNTLLLDKIASVVLQQIEKIHPFAIFAIILPFSTLNYDPPQRDEFFGTCIQHLNSYLSLLDPLRLVFLGFFLATLEYFPEDLLKTIFNIKFLSRLDSQLEILYSTLNSKVQFRLMELNRAVCLECPEYQIPWFHDRFCQQLYNKDIGSLNGAQQQIYKMLAEVLGGINCVKASALTPYYHLIGLGRLRTASRTGPPRSKAKAGDLAACLLRRKAFRKPPQRRRLSEGLGRLRTASRTGPPRSKAKAGDLAACLLRRKAFGKPPQRRRLSEGLGRLRTASRTDFECILDKRKKPLPYGSHNTTLGKLPQMHWESTTQIVGSNLPPGAEKIALEFLDLRAFCRNIPHLKGKSAMKKRHLEILGYRVIQIPHFEWNSMALSTKDARMDYLRERIFGDGKS</sequence>
<keyword evidence="2" id="KW-0496">Mitochondrion</keyword>
<dbReference type="EMBL" id="JAULJE010000012">
    <property type="protein sequence ID" value="KAK1336906.1"/>
    <property type="molecule type" value="Genomic_DNA"/>
</dbReference>
<dbReference type="Proteomes" id="UP001177744">
    <property type="component" value="Unassembled WGS sequence"/>
</dbReference>
<feature type="domain" description="RAP" evidence="4">
    <location>
        <begin position="825"/>
        <end position="885"/>
    </location>
</feature>
<dbReference type="InterPro" id="IPR013584">
    <property type="entry name" value="RAP"/>
</dbReference>
<evidence type="ECO:0000256" key="1">
    <source>
        <dbReference type="ARBA" id="ARBA00004173"/>
    </source>
</evidence>
<comment type="subcellular location">
    <subcellularLocation>
        <location evidence="1">Mitochondrion</location>
    </subcellularLocation>
</comment>
<gene>
    <name evidence="5" type="ORF">QTO34_002942</name>
</gene>